<sequence>MNSCIVQQMVFNYGEFAVSPRTICNIIGTLDDQYRLIKGNMPFTADAIAAQQVQERLKSLQQLVHDIEKKRQQSEQGIVSLQKYAQDDKSAQNSQKLKSLYKVSITQAEQEEEVIRIGVAENCRNS</sequence>
<evidence type="ECO:0000313" key="3">
    <source>
        <dbReference type="Proteomes" id="UP001162162"/>
    </source>
</evidence>
<dbReference type="AlphaFoldDB" id="A0AAV8XVW4"/>
<evidence type="ECO:0000256" key="1">
    <source>
        <dbReference type="SAM" id="Coils"/>
    </source>
</evidence>
<accession>A0AAV8XVW4</accession>
<evidence type="ECO:0000313" key="2">
    <source>
        <dbReference type="EMBL" id="KAJ8943033.1"/>
    </source>
</evidence>
<comment type="caution">
    <text evidence="2">The sequence shown here is derived from an EMBL/GenBank/DDBJ whole genome shotgun (WGS) entry which is preliminary data.</text>
</comment>
<keyword evidence="1" id="KW-0175">Coiled coil</keyword>
<gene>
    <name evidence="2" type="ORF">NQ318_022577</name>
</gene>
<feature type="coiled-coil region" evidence="1">
    <location>
        <begin position="50"/>
        <end position="77"/>
    </location>
</feature>
<dbReference type="Proteomes" id="UP001162162">
    <property type="component" value="Unassembled WGS sequence"/>
</dbReference>
<keyword evidence="3" id="KW-1185">Reference proteome</keyword>
<proteinExistence type="predicted"/>
<protein>
    <submittedName>
        <fullName evidence="2">Uncharacterized protein</fullName>
    </submittedName>
</protein>
<dbReference type="EMBL" id="JAPWTK010000304">
    <property type="protein sequence ID" value="KAJ8943033.1"/>
    <property type="molecule type" value="Genomic_DNA"/>
</dbReference>
<organism evidence="2 3">
    <name type="scientific">Aromia moschata</name>
    <dbReference type="NCBI Taxonomy" id="1265417"/>
    <lineage>
        <taxon>Eukaryota</taxon>
        <taxon>Metazoa</taxon>
        <taxon>Ecdysozoa</taxon>
        <taxon>Arthropoda</taxon>
        <taxon>Hexapoda</taxon>
        <taxon>Insecta</taxon>
        <taxon>Pterygota</taxon>
        <taxon>Neoptera</taxon>
        <taxon>Endopterygota</taxon>
        <taxon>Coleoptera</taxon>
        <taxon>Polyphaga</taxon>
        <taxon>Cucujiformia</taxon>
        <taxon>Chrysomeloidea</taxon>
        <taxon>Cerambycidae</taxon>
        <taxon>Cerambycinae</taxon>
        <taxon>Callichromatini</taxon>
        <taxon>Aromia</taxon>
    </lineage>
</organism>
<reference evidence="2" key="1">
    <citation type="journal article" date="2023" name="Insect Mol. Biol.">
        <title>Genome sequencing provides insights into the evolution of gene families encoding plant cell wall-degrading enzymes in longhorned beetles.</title>
        <authorList>
            <person name="Shin N.R."/>
            <person name="Okamura Y."/>
            <person name="Kirsch R."/>
            <person name="Pauchet Y."/>
        </authorList>
    </citation>
    <scope>NUCLEOTIDE SEQUENCE</scope>
    <source>
        <strain evidence="2">AMC_N1</strain>
    </source>
</reference>
<name>A0AAV8XVW4_9CUCU</name>